<keyword evidence="6" id="KW-0460">Magnesium</keyword>
<dbReference type="Pfam" id="PF00636">
    <property type="entry name" value="Ribonuclease_3"/>
    <property type="match status" value="1"/>
</dbReference>
<organism evidence="8 9">
    <name type="scientific">Synechocystis salina LEGE 00031</name>
    <dbReference type="NCBI Taxonomy" id="1828736"/>
    <lineage>
        <taxon>Bacteria</taxon>
        <taxon>Bacillati</taxon>
        <taxon>Cyanobacteriota</taxon>
        <taxon>Cyanophyceae</taxon>
        <taxon>Synechococcales</taxon>
        <taxon>Merismopediaceae</taxon>
        <taxon>Synechocystis</taxon>
    </lineage>
</organism>
<dbReference type="EMBL" id="JADEVV010000003">
    <property type="protein sequence ID" value="MBE9252551.1"/>
    <property type="molecule type" value="Genomic_DNA"/>
</dbReference>
<keyword evidence="2 6" id="KW-0698">rRNA processing</keyword>
<dbReference type="SMART" id="SM00535">
    <property type="entry name" value="RIBOc"/>
    <property type="match status" value="1"/>
</dbReference>
<comment type="function">
    <text evidence="6">Involved in correct processing of both the 5' and 3' ends of 23S rRNA precursor. Processes 30S rRNA precursor transcript even in absence of ribonuclease 3 (Rnc); Rnc processes 30S rRNA into smaller rRNA precursors.</text>
</comment>
<dbReference type="PIRSF" id="PIRSF005520">
    <property type="entry name" value="UCP005520"/>
    <property type="match status" value="1"/>
</dbReference>
<evidence type="ECO:0000256" key="6">
    <source>
        <dbReference type="HAMAP-Rule" id="MF_01468"/>
    </source>
</evidence>
<evidence type="ECO:0000313" key="9">
    <source>
        <dbReference type="Proteomes" id="UP000658720"/>
    </source>
</evidence>
<keyword evidence="5 6" id="KW-0378">Hydrolase</keyword>
<comment type="subunit">
    <text evidence="6">Homodimer.</text>
</comment>
<keyword evidence="6" id="KW-0699">rRNA-binding</keyword>
<comment type="similarity">
    <text evidence="6">Belongs to the MrnC RNase family.</text>
</comment>
<dbReference type="SUPFAM" id="SSF69065">
    <property type="entry name" value="RNase III domain-like"/>
    <property type="match status" value="1"/>
</dbReference>
<keyword evidence="1 6" id="KW-0690">Ribosome biogenesis</keyword>
<dbReference type="InterPro" id="IPR036389">
    <property type="entry name" value="RNase_III_sf"/>
</dbReference>
<proteinExistence type="inferred from homology"/>
<dbReference type="PANTHER" id="PTHR34276">
    <property type="entry name" value="MINI-RIBONUCLEASE 3"/>
    <property type="match status" value="1"/>
</dbReference>
<gene>
    <name evidence="6" type="primary">mrnC</name>
    <name evidence="8" type="ORF">IQ217_01530</name>
</gene>
<keyword evidence="4 6" id="KW-0255">Endonuclease</keyword>
<dbReference type="Proteomes" id="UP000658720">
    <property type="component" value="Unassembled WGS sequence"/>
</dbReference>
<evidence type="ECO:0000256" key="3">
    <source>
        <dbReference type="ARBA" id="ARBA00022722"/>
    </source>
</evidence>
<dbReference type="RefSeq" id="WP_194018662.1">
    <property type="nucleotide sequence ID" value="NZ_JADEVV010000003.1"/>
</dbReference>
<protein>
    <recommendedName>
        <fullName evidence="6">Mini-ribonuclease 3</fullName>
        <shortName evidence="6">Mini-3</shortName>
        <shortName evidence="6">Mini-RNase 3</shortName>
        <ecNumber evidence="6">3.1.26.-</ecNumber>
    </recommendedName>
    <alternativeName>
        <fullName evidence="6">Mini-RNase III</fullName>
        <shortName evidence="6">Mini-III</shortName>
    </alternativeName>
</protein>
<keyword evidence="9" id="KW-1185">Reference proteome</keyword>
<dbReference type="EC" id="3.1.26.-" evidence="6"/>
<keyword evidence="6" id="KW-0694">RNA-binding</keyword>
<dbReference type="InterPro" id="IPR008226">
    <property type="entry name" value="Mini3_fam"/>
</dbReference>
<dbReference type="HAMAP" id="MF_01468">
    <property type="entry name" value="RNase_Mini_III"/>
    <property type="match status" value="1"/>
</dbReference>
<keyword evidence="6" id="KW-0963">Cytoplasm</keyword>
<evidence type="ECO:0000256" key="1">
    <source>
        <dbReference type="ARBA" id="ARBA00022517"/>
    </source>
</evidence>
<dbReference type="Gene3D" id="1.10.1520.10">
    <property type="entry name" value="Ribonuclease III domain"/>
    <property type="match status" value="1"/>
</dbReference>
<name>A0ABR9VNA6_9SYNC</name>
<dbReference type="CDD" id="cd00593">
    <property type="entry name" value="RIBOc"/>
    <property type="match status" value="1"/>
</dbReference>
<dbReference type="InterPro" id="IPR000999">
    <property type="entry name" value="RNase_III_dom"/>
</dbReference>
<feature type="active site" evidence="6">
    <location>
        <position position="35"/>
    </location>
</feature>
<comment type="subcellular location">
    <subcellularLocation>
        <location evidence="6">Cytoplasm</location>
    </subcellularLocation>
</comment>
<evidence type="ECO:0000259" key="7">
    <source>
        <dbReference type="SMART" id="SM00535"/>
    </source>
</evidence>
<comment type="caution">
    <text evidence="8">The sequence shown here is derived from an EMBL/GenBank/DDBJ whole genome shotgun (WGS) entry which is preliminary data.</text>
</comment>
<evidence type="ECO:0000256" key="5">
    <source>
        <dbReference type="ARBA" id="ARBA00022801"/>
    </source>
</evidence>
<evidence type="ECO:0000256" key="2">
    <source>
        <dbReference type="ARBA" id="ARBA00022552"/>
    </source>
</evidence>
<evidence type="ECO:0000313" key="8">
    <source>
        <dbReference type="EMBL" id="MBE9252551.1"/>
    </source>
</evidence>
<evidence type="ECO:0000256" key="4">
    <source>
        <dbReference type="ARBA" id="ARBA00022759"/>
    </source>
</evidence>
<dbReference type="PANTHER" id="PTHR34276:SF1">
    <property type="entry name" value="MINI-RIBONUCLEASE 3"/>
    <property type="match status" value="1"/>
</dbReference>
<accession>A0ABR9VNA6</accession>
<comment type="cofactor">
    <cofactor evidence="6">
        <name>Mg(2+)</name>
        <dbReference type="ChEBI" id="CHEBI:18420"/>
    </cofactor>
</comment>
<keyword evidence="3 6" id="KW-0540">Nuclease</keyword>
<sequence length="143" mass="16128">MTQFSDHPLWQSPLCPADAPPVQSLSPVALAYLGDAVFELYVRCSYLFPPRRIGDFHRRVVAQVRAEQQAQILATLLPQLTDPEKEWVRRGRNAATSTSRRANPELYQAASGLETLLGYLYLRDARRLDELLALIELPDAAPR</sequence>
<reference evidence="8 9" key="1">
    <citation type="submission" date="2020-10" db="EMBL/GenBank/DDBJ databases">
        <authorList>
            <person name="Castelo-Branco R."/>
            <person name="Eusebio N."/>
            <person name="Adriana R."/>
            <person name="Vieira A."/>
            <person name="Brugerolle De Fraissinette N."/>
            <person name="Rezende De Castro R."/>
            <person name="Schneider M.P."/>
            <person name="Vasconcelos V."/>
            <person name="Leao P.N."/>
        </authorList>
    </citation>
    <scope>NUCLEOTIDE SEQUENCE [LARGE SCALE GENOMIC DNA]</scope>
    <source>
        <strain evidence="8 9">LEGE 00031</strain>
    </source>
</reference>
<feature type="domain" description="RNase III" evidence="7">
    <location>
        <begin position="12"/>
        <end position="142"/>
    </location>
</feature>